<protein>
    <submittedName>
        <fullName evidence="2">AbiEi_3_N domain-containing protein</fullName>
    </submittedName>
</protein>
<dbReference type="InterPro" id="IPR033455">
    <property type="entry name" value="AbiEi_3_N"/>
</dbReference>
<dbReference type="AlphaFoldDB" id="A0AA86MX96"/>
<dbReference type="Pfam" id="PF11459">
    <property type="entry name" value="AbiEi_3"/>
    <property type="match status" value="1"/>
</dbReference>
<reference evidence="2" key="1">
    <citation type="submission" date="2022-10" db="EMBL/GenBank/DDBJ databases">
        <authorList>
            <person name="Koch H."/>
        </authorList>
    </citation>
    <scope>NUCLEOTIDE SEQUENCE</scope>
    <source>
        <strain evidence="2">DNF</strain>
    </source>
</reference>
<evidence type="ECO:0000313" key="2">
    <source>
        <dbReference type="EMBL" id="CAI4030746.1"/>
    </source>
</evidence>
<organism evidence="2 3">
    <name type="scientific">Nitrospira tepida</name>
    <dbReference type="NCBI Taxonomy" id="2973512"/>
    <lineage>
        <taxon>Bacteria</taxon>
        <taxon>Pseudomonadati</taxon>
        <taxon>Nitrospirota</taxon>
        <taxon>Nitrospiria</taxon>
        <taxon>Nitrospirales</taxon>
        <taxon>Nitrospiraceae</taxon>
        <taxon>Nitrospira</taxon>
    </lineage>
</organism>
<evidence type="ECO:0000313" key="3">
    <source>
        <dbReference type="Proteomes" id="UP001179121"/>
    </source>
</evidence>
<dbReference type="Proteomes" id="UP001179121">
    <property type="component" value="Chromosome"/>
</dbReference>
<dbReference type="InterPro" id="IPR021561">
    <property type="entry name" value="AbiEi_3"/>
</dbReference>
<evidence type="ECO:0000259" key="1">
    <source>
        <dbReference type="Pfam" id="PF17194"/>
    </source>
</evidence>
<keyword evidence="3" id="KW-1185">Reference proteome</keyword>
<feature type="domain" description="Transcriptional regulator AbiEi antitoxin N-terminal" evidence="1">
    <location>
        <begin position="14"/>
        <end position="94"/>
    </location>
</feature>
<dbReference type="RefSeq" id="WP_289267716.1">
    <property type="nucleotide sequence ID" value="NZ_OX365700.1"/>
</dbReference>
<sequence length="261" mass="29448">MALPSKKTSLDRLPPEGQLVNRAWLRTRGVTRPLVDFWLRSGKLEAVSHGLYRRPGPPLKWEQVVYSVNEMGVQVHVGGRTALELQGLAHYLPLQGVTRVSLYTTSKVPPWVQRFPADYTFTVHRGKLFKTLPGGALVSKPFGAWDWPVPYATVELALLEYLADVRTEDSFDFADKFFEGASVLRPALIRELLLSCSHVLAKRLFLWFAERHEYAWFKKLDTTGVDLGHGKRAVVKGGALDTKYLITVPRTMVHGHGQPVY</sequence>
<proteinExistence type="predicted"/>
<name>A0AA86MX96_9BACT</name>
<dbReference type="KEGG" id="nti:DNFV4_01176"/>
<dbReference type="EMBL" id="OX365700">
    <property type="protein sequence ID" value="CAI4030746.1"/>
    <property type="molecule type" value="Genomic_DNA"/>
</dbReference>
<gene>
    <name evidence="2" type="ORF">DNFV4_01176</name>
</gene>
<accession>A0AA86MX96</accession>
<dbReference type="Pfam" id="PF17194">
    <property type="entry name" value="AbiEi_3_N"/>
    <property type="match status" value="1"/>
</dbReference>